<evidence type="ECO:0000256" key="6">
    <source>
        <dbReference type="ARBA" id="ARBA00023242"/>
    </source>
</evidence>
<comment type="subcellular location">
    <subcellularLocation>
        <location evidence="1">Nucleus</location>
    </subcellularLocation>
</comment>
<dbReference type="EMBL" id="JADCUA010000028">
    <property type="protein sequence ID" value="KAH9830952.1"/>
    <property type="molecule type" value="Genomic_DNA"/>
</dbReference>
<dbReference type="InterPro" id="IPR001138">
    <property type="entry name" value="Zn2Cys6_DnaBD"/>
</dbReference>
<dbReference type="InterPro" id="IPR007219">
    <property type="entry name" value="XnlR_reg_dom"/>
</dbReference>
<feature type="region of interest" description="Disordered" evidence="7">
    <location>
        <begin position="835"/>
        <end position="855"/>
    </location>
</feature>
<keyword evidence="6" id="KW-0539">Nucleus</keyword>
<feature type="compositionally biased region" description="Polar residues" evidence="7">
    <location>
        <begin position="101"/>
        <end position="112"/>
    </location>
</feature>
<evidence type="ECO:0000259" key="8">
    <source>
        <dbReference type="PROSITE" id="PS50048"/>
    </source>
</evidence>
<feature type="region of interest" description="Disordered" evidence="7">
    <location>
        <begin position="1"/>
        <end position="33"/>
    </location>
</feature>
<organism evidence="9 10">
    <name type="scientific">Rhodofomes roseus</name>
    <dbReference type="NCBI Taxonomy" id="34475"/>
    <lineage>
        <taxon>Eukaryota</taxon>
        <taxon>Fungi</taxon>
        <taxon>Dikarya</taxon>
        <taxon>Basidiomycota</taxon>
        <taxon>Agaricomycotina</taxon>
        <taxon>Agaricomycetes</taxon>
        <taxon>Polyporales</taxon>
        <taxon>Rhodofomes</taxon>
    </lineage>
</organism>
<dbReference type="PANTHER" id="PTHR31845">
    <property type="entry name" value="FINGER DOMAIN PROTEIN, PUTATIVE-RELATED"/>
    <property type="match status" value="1"/>
</dbReference>
<name>A0ABQ8K2K9_9APHY</name>
<feature type="region of interest" description="Disordered" evidence="7">
    <location>
        <begin position="98"/>
        <end position="179"/>
    </location>
</feature>
<evidence type="ECO:0000313" key="10">
    <source>
        <dbReference type="Proteomes" id="UP000814176"/>
    </source>
</evidence>
<dbReference type="SMART" id="SM00906">
    <property type="entry name" value="Fungal_trans"/>
    <property type="match status" value="1"/>
</dbReference>
<feature type="region of interest" description="Disordered" evidence="7">
    <location>
        <begin position="648"/>
        <end position="678"/>
    </location>
</feature>
<evidence type="ECO:0000256" key="7">
    <source>
        <dbReference type="SAM" id="MobiDB-lite"/>
    </source>
</evidence>
<evidence type="ECO:0000256" key="4">
    <source>
        <dbReference type="ARBA" id="ARBA00023125"/>
    </source>
</evidence>
<evidence type="ECO:0000256" key="1">
    <source>
        <dbReference type="ARBA" id="ARBA00004123"/>
    </source>
</evidence>
<protein>
    <submittedName>
        <fullName evidence="9">Fungal-specific transcription factor domain-containing protein</fullName>
    </submittedName>
</protein>
<dbReference type="PROSITE" id="PS50048">
    <property type="entry name" value="ZN2_CY6_FUNGAL_2"/>
    <property type="match status" value="1"/>
</dbReference>
<dbReference type="RefSeq" id="XP_047774199.1">
    <property type="nucleotide sequence ID" value="XM_047917749.1"/>
</dbReference>
<reference evidence="9 10" key="1">
    <citation type="journal article" date="2021" name="Environ. Microbiol.">
        <title>Gene family expansions and transcriptome signatures uncover fungal adaptations to wood decay.</title>
        <authorList>
            <person name="Hage H."/>
            <person name="Miyauchi S."/>
            <person name="Viragh M."/>
            <person name="Drula E."/>
            <person name="Min B."/>
            <person name="Chaduli D."/>
            <person name="Navarro D."/>
            <person name="Favel A."/>
            <person name="Norest M."/>
            <person name="Lesage-Meessen L."/>
            <person name="Balint B."/>
            <person name="Merenyi Z."/>
            <person name="de Eugenio L."/>
            <person name="Morin E."/>
            <person name="Martinez A.T."/>
            <person name="Baldrian P."/>
            <person name="Stursova M."/>
            <person name="Martinez M.J."/>
            <person name="Novotny C."/>
            <person name="Magnuson J.K."/>
            <person name="Spatafora J.W."/>
            <person name="Maurice S."/>
            <person name="Pangilinan J."/>
            <person name="Andreopoulos W."/>
            <person name="LaButti K."/>
            <person name="Hundley H."/>
            <person name="Na H."/>
            <person name="Kuo A."/>
            <person name="Barry K."/>
            <person name="Lipzen A."/>
            <person name="Henrissat B."/>
            <person name="Riley R."/>
            <person name="Ahrendt S."/>
            <person name="Nagy L.G."/>
            <person name="Grigoriev I.V."/>
            <person name="Martin F."/>
            <person name="Rosso M.N."/>
        </authorList>
    </citation>
    <scope>NUCLEOTIDE SEQUENCE [LARGE SCALE GENOMIC DNA]</scope>
    <source>
        <strain evidence="9 10">CIRM-BRFM 1785</strain>
    </source>
</reference>
<evidence type="ECO:0000313" key="9">
    <source>
        <dbReference type="EMBL" id="KAH9830952.1"/>
    </source>
</evidence>
<dbReference type="Proteomes" id="UP000814176">
    <property type="component" value="Unassembled WGS sequence"/>
</dbReference>
<gene>
    <name evidence="9" type="ORF">C8Q71DRAFT_315783</name>
</gene>
<feature type="region of interest" description="Disordered" evidence="7">
    <location>
        <begin position="206"/>
        <end position="234"/>
    </location>
</feature>
<sequence>MDQPPPSPHQQAAPGEQTVSLSDDKPPAKPPVVRGARACTVCRAAKMKCVGADDGNNIPCQRCKRSGAECVFEKHRRGRKPGSRLSEASKMLRRLEKGLNSAKQKSNMNDSLTLPPLVGTSSADGRFRDNGGPSGSHYTGPELPPLNLPSHMQEGYARSNQTSDSEMDEDEEDDQKDGGMYPARVIKQNSRNSSFFKTILNPADEAPVARSSGASERSFSQNPPSPHTSAQPSTSVASLFADGQTLKDPVEAGLLAEDEVINLWDMFYLRLNPFINLFDPALHTYSYVRSKCPFLFTAFIMACCKFFKPEMYQPVLRLAHQFAVRAFAENWKRVEVVQAFACMTYWKEPDDTRTWTYIGYACRMAIELGLNRYAGRRPAGESEPQMLERRNRERTYLVLWVHDRSLSMQTGKHWMLPKDDELVRRSGTWHEEGGAQVRQEDVIVSAFTQLRGIAANTTDIFNMAQGGSMSSGDDVDYEVLLRDCNSKLNQWVQTWREEMKRAGGSVFHISMLMFFQLHVRLFLNTFGIHSNSSSPSCNVEALNACYHSAISNLKLVAHEFVDLQMLRYGQDSITVMTAYSAVVLLKLLRADISPSLLQRKPDAMSEIHSVITMTAKAYNDAAHLSHQSYSAAYHARFLQSLIANDVQKERQRQAERERYAGVNGRAASSPYTPVGHSANGYGQQMYGAPVVQANGVDHPHAHQHNGYYAQSPTAPSSTLSSSAASSSSSPYSHPAPSSSYIPHREQDYAMSDSTQRGGGMGSFSLAGISTTYAQYQAQPMAEHDALYWRNMFKDLGFDGGAEPQQAHPQPQAPTHAYANGAGYVAPAGALAEAGASAVHMQQPPAHPAQQQQQPYGGVTYREAPAEHAHPGYQSHGGYTGYVTGYTASYGR</sequence>
<dbReference type="InterPro" id="IPR051089">
    <property type="entry name" value="prtT"/>
</dbReference>
<dbReference type="InterPro" id="IPR036864">
    <property type="entry name" value="Zn2-C6_fun-type_DNA-bd_sf"/>
</dbReference>
<dbReference type="GeneID" id="71998481"/>
<dbReference type="CDD" id="cd12148">
    <property type="entry name" value="fungal_TF_MHR"/>
    <property type="match status" value="1"/>
</dbReference>
<proteinExistence type="predicted"/>
<feature type="compositionally biased region" description="Acidic residues" evidence="7">
    <location>
        <begin position="165"/>
        <end position="175"/>
    </location>
</feature>
<feature type="compositionally biased region" description="Basic and acidic residues" evidence="7">
    <location>
        <begin position="648"/>
        <end position="659"/>
    </location>
</feature>
<dbReference type="Gene3D" id="4.10.240.10">
    <property type="entry name" value="Zn(2)-C6 fungal-type DNA-binding domain"/>
    <property type="match status" value="1"/>
</dbReference>
<comment type="caution">
    <text evidence="9">The sequence shown here is derived from an EMBL/GenBank/DDBJ whole genome shotgun (WGS) entry which is preliminary data.</text>
</comment>
<feature type="region of interest" description="Disordered" evidence="7">
    <location>
        <begin position="798"/>
        <end position="819"/>
    </location>
</feature>
<keyword evidence="10" id="KW-1185">Reference proteome</keyword>
<dbReference type="PROSITE" id="PS00463">
    <property type="entry name" value="ZN2_CY6_FUNGAL_1"/>
    <property type="match status" value="1"/>
</dbReference>
<feature type="compositionally biased region" description="Low complexity" evidence="7">
    <location>
        <begin position="709"/>
        <end position="739"/>
    </location>
</feature>
<keyword evidence="4" id="KW-0238">DNA-binding</keyword>
<dbReference type="CDD" id="cd00067">
    <property type="entry name" value="GAL4"/>
    <property type="match status" value="1"/>
</dbReference>
<feature type="compositionally biased region" description="Polar residues" evidence="7">
    <location>
        <begin position="212"/>
        <end position="234"/>
    </location>
</feature>
<dbReference type="SUPFAM" id="SSF57701">
    <property type="entry name" value="Zn2/Cys6 DNA-binding domain"/>
    <property type="match status" value="1"/>
</dbReference>
<feature type="domain" description="Zn(2)-C6 fungal-type" evidence="8">
    <location>
        <begin position="38"/>
        <end position="72"/>
    </location>
</feature>
<dbReference type="SMART" id="SM00066">
    <property type="entry name" value="GAL4"/>
    <property type="match status" value="1"/>
</dbReference>
<evidence type="ECO:0000256" key="5">
    <source>
        <dbReference type="ARBA" id="ARBA00023163"/>
    </source>
</evidence>
<evidence type="ECO:0000256" key="2">
    <source>
        <dbReference type="ARBA" id="ARBA00022723"/>
    </source>
</evidence>
<keyword evidence="5" id="KW-0804">Transcription</keyword>
<feature type="compositionally biased region" description="Low complexity" evidence="7">
    <location>
        <begin position="801"/>
        <end position="819"/>
    </location>
</feature>
<keyword evidence="2" id="KW-0479">Metal-binding</keyword>
<keyword evidence="3" id="KW-0805">Transcription regulation</keyword>
<dbReference type="PANTHER" id="PTHR31845:SF19">
    <property type="entry name" value="TRANSCRIPTION FACTOR DOMAIN-CONTAINING PROTEIN"/>
    <property type="match status" value="1"/>
</dbReference>
<dbReference type="Pfam" id="PF04082">
    <property type="entry name" value="Fungal_trans"/>
    <property type="match status" value="1"/>
</dbReference>
<feature type="compositionally biased region" description="Low complexity" evidence="7">
    <location>
        <begin position="835"/>
        <end position="854"/>
    </location>
</feature>
<accession>A0ABQ8K2K9</accession>
<evidence type="ECO:0000256" key="3">
    <source>
        <dbReference type="ARBA" id="ARBA00023015"/>
    </source>
</evidence>
<dbReference type="Pfam" id="PF00172">
    <property type="entry name" value="Zn_clus"/>
    <property type="match status" value="1"/>
</dbReference>
<feature type="region of interest" description="Disordered" evidence="7">
    <location>
        <begin position="695"/>
        <end position="742"/>
    </location>
</feature>